<dbReference type="InterPro" id="IPR001763">
    <property type="entry name" value="Rhodanese-like_dom"/>
</dbReference>
<feature type="binding site" evidence="9">
    <location>
        <begin position="34"/>
        <end position="41"/>
    </location>
    <ligand>
        <name>ATP</name>
        <dbReference type="ChEBI" id="CHEBI:30616"/>
    </ligand>
</feature>
<dbReference type="Pfam" id="PF03054">
    <property type="entry name" value="tRNA_Me_trans"/>
    <property type="match status" value="1"/>
</dbReference>
<evidence type="ECO:0000256" key="2">
    <source>
        <dbReference type="ARBA" id="ARBA00022679"/>
    </source>
</evidence>
<feature type="site" description="Interaction with tRNA" evidence="9">
    <location>
        <position position="150"/>
    </location>
</feature>
<dbReference type="PATRIC" id="fig|1619037.3.peg.312"/>
<organism evidence="11 12">
    <name type="scientific">Candidatus Magasanikbacteria bacterium GW2011_GWA2_40_10</name>
    <dbReference type="NCBI Taxonomy" id="1619037"/>
    <lineage>
        <taxon>Bacteria</taxon>
        <taxon>Candidatus Magasanikiibacteriota</taxon>
    </lineage>
</organism>
<dbReference type="EC" id="2.8.1.13" evidence="9"/>
<evidence type="ECO:0000256" key="7">
    <source>
        <dbReference type="ARBA" id="ARBA00023157"/>
    </source>
</evidence>
<dbReference type="STRING" id="1619037.UT67_C0014G0019"/>
<dbReference type="PANTHER" id="PTHR11933:SF5">
    <property type="entry name" value="MITOCHONDRIAL TRNA-SPECIFIC 2-THIOURIDYLASE 1"/>
    <property type="match status" value="1"/>
</dbReference>
<evidence type="ECO:0000256" key="8">
    <source>
        <dbReference type="ARBA" id="ARBA00051542"/>
    </source>
</evidence>
<dbReference type="SUPFAM" id="SSF52402">
    <property type="entry name" value="Adenine nucleotide alpha hydrolases-like"/>
    <property type="match status" value="1"/>
</dbReference>
<dbReference type="InterPro" id="IPR014729">
    <property type="entry name" value="Rossmann-like_a/b/a_fold"/>
</dbReference>
<dbReference type="Gene3D" id="3.40.50.620">
    <property type="entry name" value="HUPs"/>
    <property type="match status" value="1"/>
</dbReference>
<keyword evidence="4 9" id="KW-0547">Nucleotide-binding</keyword>
<feature type="binding site" evidence="9">
    <location>
        <position position="149"/>
    </location>
    <ligand>
        <name>ATP</name>
        <dbReference type="ChEBI" id="CHEBI:30616"/>
    </ligand>
</feature>
<dbReference type="NCBIfam" id="TIGR00420">
    <property type="entry name" value="trmU"/>
    <property type="match status" value="1"/>
</dbReference>
<dbReference type="NCBIfam" id="NF001138">
    <property type="entry name" value="PRK00143.1"/>
    <property type="match status" value="1"/>
</dbReference>
<dbReference type="InterPro" id="IPR046884">
    <property type="entry name" value="MnmA-like_central"/>
</dbReference>
<evidence type="ECO:0000256" key="9">
    <source>
        <dbReference type="HAMAP-Rule" id="MF_00144"/>
    </source>
</evidence>
<feature type="active site" description="Nucleophile" evidence="9">
    <location>
        <position position="125"/>
    </location>
</feature>
<dbReference type="Gene3D" id="2.30.30.280">
    <property type="entry name" value="Adenine nucleotide alpha hydrolases-like domains"/>
    <property type="match status" value="1"/>
</dbReference>
<comment type="subcellular location">
    <subcellularLocation>
        <location evidence="9">Cytoplasm</location>
    </subcellularLocation>
</comment>
<dbReference type="Proteomes" id="UP000034855">
    <property type="component" value="Unassembled WGS sequence"/>
</dbReference>
<dbReference type="HAMAP" id="MF_00144">
    <property type="entry name" value="tRNA_thiouridyl_MnmA"/>
    <property type="match status" value="1"/>
</dbReference>
<keyword evidence="2 9" id="KW-0808">Transferase</keyword>
<dbReference type="CDD" id="cd01998">
    <property type="entry name" value="MnmA_TRMU-like"/>
    <property type="match status" value="1"/>
</dbReference>
<keyword evidence="5 9" id="KW-0067">ATP-binding</keyword>
<keyword evidence="9" id="KW-0963">Cytoplasm</keyword>
<protein>
    <recommendedName>
        <fullName evidence="9">tRNA-specific 2-thiouridylase MnmA</fullName>
        <ecNumber evidence="9">2.8.1.13</ecNumber>
    </recommendedName>
</protein>
<dbReference type="FunFam" id="3.40.50.620:FF:000115">
    <property type="entry name" value="tRNA-specific 2-thiouridylase MnmA"/>
    <property type="match status" value="1"/>
</dbReference>
<dbReference type="Pfam" id="PF20258">
    <property type="entry name" value="tRNA_Me_trans_C"/>
    <property type="match status" value="1"/>
</dbReference>
<name>A0A0G0T9D8_9BACT</name>
<sequence length="400" mass="45078">MSKVANADFAMAKSSILNLDANRDRDKKIKVLCAMSGGVDSSVVAALLVAQGYDVTGAFMVNYDEIGPGGESCWAGDYQDALRVAAKLGIPLLRWDFVQEYKESVLDYMYDEYKAGRTPNPDVLCNKFVKFGFWLDKARALGFEYIVTGHYARNMERVTHNIKHNKKLQVTRYALCAARDHNKDQTYFLHQLNQKQLQHILFPIGNYTKPEVRKMAKKFGLPNADKEESMGICFVGEVPMKDFLLKKIKTQKGKIVLSTGAQVGEHDGLSFYTIGQRKIGVQSQKSKVKSQGNTRPLYVVAKNFSKNELIVGYEDDSLLYKKEAEVTDINWISQEPKFPLNCEVRLRHRQPLQKCTVCHSDRSGGIPYSIKFKKPQRAVTPGQFAVFYKKGECLGGGAIE</sequence>
<dbReference type="GO" id="GO:0005524">
    <property type="term" value="F:ATP binding"/>
    <property type="evidence" value="ECO:0007669"/>
    <property type="project" value="UniProtKB-KW"/>
</dbReference>
<evidence type="ECO:0000313" key="12">
    <source>
        <dbReference type="Proteomes" id="UP000034855"/>
    </source>
</evidence>
<dbReference type="Pfam" id="PF20259">
    <property type="entry name" value="tRNA_Me_trans_M"/>
    <property type="match status" value="1"/>
</dbReference>
<feature type="region of interest" description="Interaction with tRNA" evidence="9">
    <location>
        <begin position="183"/>
        <end position="185"/>
    </location>
</feature>
<dbReference type="InterPro" id="IPR023382">
    <property type="entry name" value="MnmA-like_central_sf"/>
</dbReference>
<comment type="caution">
    <text evidence="11">The sequence shown here is derived from an EMBL/GenBank/DDBJ whole genome shotgun (WGS) entry which is preliminary data.</text>
</comment>
<comment type="similarity">
    <text evidence="9">Belongs to the MnmA/TRMU family.</text>
</comment>
<dbReference type="GO" id="GO:0002143">
    <property type="term" value="P:tRNA wobble position uridine thiolation"/>
    <property type="evidence" value="ECO:0007669"/>
    <property type="project" value="TreeGrafter"/>
</dbReference>
<dbReference type="AlphaFoldDB" id="A0A0G0T9D8"/>
<reference evidence="11 12" key="1">
    <citation type="journal article" date="2015" name="Nature">
        <title>rRNA introns, odd ribosomes, and small enigmatic genomes across a large radiation of phyla.</title>
        <authorList>
            <person name="Brown C.T."/>
            <person name="Hug L.A."/>
            <person name="Thomas B.C."/>
            <person name="Sharon I."/>
            <person name="Castelle C.J."/>
            <person name="Singh A."/>
            <person name="Wilkins M.J."/>
            <person name="Williams K.H."/>
            <person name="Banfield J.F."/>
        </authorList>
    </citation>
    <scope>NUCLEOTIDE SEQUENCE [LARGE SCALE GENOMIC DNA]</scope>
</reference>
<dbReference type="PANTHER" id="PTHR11933">
    <property type="entry name" value="TRNA 5-METHYLAMINOMETHYL-2-THIOURIDYLATE -METHYLTRANSFERASE"/>
    <property type="match status" value="1"/>
</dbReference>
<dbReference type="EMBL" id="LBXR01000014">
    <property type="protein sequence ID" value="KKR34507.1"/>
    <property type="molecule type" value="Genomic_DNA"/>
</dbReference>
<feature type="domain" description="Rhodanese" evidence="10">
    <location>
        <begin position="24"/>
        <end position="71"/>
    </location>
</feature>
<proteinExistence type="inferred from homology"/>
<evidence type="ECO:0000256" key="1">
    <source>
        <dbReference type="ARBA" id="ARBA00022555"/>
    </source>
</evidence>
<dbReference type="InterPro" id="IPR004506">
    <property type="entry name" value="MnmA-like"/>
</dbReference>
<dbReference type="GO" id="GO:0103016">
    <property type="term" value="F:tRNA-uridine 2-sulfurtransferase activity"/>
    <property type="evidence" value="ECO:0007669"/>
    <property type="project" value="UniProtKB-EC"/>
</dbReference>
<evidence type="ECO:0000259" key="10">
    <source>
        <dbReference type="PROSITE" id="PS50206"/>
    </source>
</evidence>
<feature type="region of interest" description="Interaction with target base in tRNA" evidence="9">
    <location>
        <begin position="120"/>
        <end position="122"/>
    </location>
</feature>
<evidence type="ECO:0000313" key="11">
    <source>
        <dbReference type="EMBL" id="KKR34507.1"/>
    </source>
</evidence>
<gene>
    <name evidence="9" type="primary">mnmA</name>
    <name evidence="11" type="ORF">UT67_C0014G0019</name>
</gene>
<dbReference type="GO" id="GO:0005737">
    <property type="term" value="C:cytoplasm"/>
    <property type="evidence" value="ECO:0007669"/>
    <property type="project" value="UniProtKB-SubCell"/>
</dbReference>
<evidence type="ECO:0000256" key="4">
    <source>
        <dbReference type="ARBA" id="ARBA00022741"/>
    </source>
</evidence>
<evidence type="ECO:0000256" key="3">
    <source>
        <dbReference type="ARBA" id="ARBA00022694"/>
    </source>
</evidence>
<evidence type="ECO:0000256" key="5">
    <source>
        <dbReference type="ARBA" id="ARBA00022840"/>
    </source>
</evidence>
<dbReference type="GO" id="GO:0000049">
    <property type="term" value="F:tRNA binding"/>
    <property type="evidence" value="ECO:0007669"/>
    <property type="project" value="UniProtKB-KW"/>
</dbReference>
<feature type="active site" description="Cysteine persulfide intermediate" evidence="9">
    <location>
        <position position="233"/>
    </location>
</feature>
<dbReference type="PROSITE" id="PS50206">
    <property type="entry name" value="RHODANESE_3"/>
    <property type="match status" value="1"/>
</dbReference>
<keyword evidence="1 9" id="KW-0820">tRNA-binding</keyword>
<dbReference type="InterPro" id="IPR046885">
    <property type="entry name" value="MnmA-like_C"/>
</dbReference>
<comment type="catalytic activity">
    <reaction evidence="8 9">
        <text>S-sulfanyl-L-cysteinyl-[protein] + uridine(34) in tRNA + AH2 + ATP = 2-thiouridine(34) in tRNA + L-cysteinyl-[protein] + A + AMP + diphosphate + H(+)</text>
        <dbReference type="Rhea" id="RHEA:47032"/>
        <dbReference type="Rhea" id="RHEA-COMP:10131"/>
        <dbReference type="Rhea" id="RHEA-COMP:11726"/>
        <dbReference type="Rhea" id="RHEA-COMP:11727"/>
        <dbReference type="Rhea" id="RHEA-COMP:11728"/>
        <dbReference type="ChEBI" id="CHEBI:13193"/>
        <dbReference type="ChEBI" id="CHEBI:15378"/>
        <dbReference type="ChEBI" id="CHEBI:17499"/>
        <dbReference type="ChEBI" id="CHEBI:29950"/>
        <dbReference type="ChEBI" id="CHEBI:30616"/>
        <dbReference type="ChEBI" id="CHEBI:33019"/>
        <dbReference type="ChEBI" id="CHEBI:61963"/>
        <dbReference type="ChEBI" id="CHEBI:65315"/>
        <dbReference type="ChEBI" id="CHEBI:87170"/>
        <dbReference type="ChEBI" id="CHEBI:456215"/>
        <dbReference type="EC" id="2.8.1.13"/>
    </reaction>
</comment>
<comment type="function">
    <text evidence="9">Catalyzes the 2-thiolation of uridine at the wobble position (U34) of tRNA, leading to the formation of s(2)U34.</text>
</comment>
<feature type="binding site" evidence="9">
    <location>
        <position position="60"/>
    </location>
    <ligand>
        <name>ATP</name>
        <dbReference type="ChEBI" id="CHEBI:30616"/>
    </ligand>
</feature>
<dbReference type="Gene3D" id="2.40.30.10">
    <property type="entry name" value="Translation factors"/>
    <property type="match status" value="1"/>
</dbReference>
<feature type="site" description="Interaction with tRNA" evidence="9">
    <location>
        <position position="383"/>
    </location>
</feature>
<keyword evidence="7" id="KW-1015">Disulfide bond</keyword>
<keyword evidence="6 9" id="KW-0694">RNA-binding</keyword>
<keyword evidence="3 9" id="KW-0819">tRNA processing</keyword>
<comment type="caution">
    <text evidence="9">Lacks conserved residue(s) required for the propagation of feature annotation.</text>
</comment>
<accession>A0A0G0T9D8</accession>
<evidence type="ECO:0000256" key="6">
    <source>
        <dbReference type="ARBA" id="ARBA00022884"/>
    </source>
</evidence>